<dbReference type="SUPFAM" id="SSF52540">
    <property type="entry name" value="P-loop containing nucleoside triphosphate hydrolases"/>
    <property type="match status" value="2"/>
</dbReference>
<sequence length="562" mass="62987">MAILSVKNLSFKYPNRVNNVLTNINLDVEKGDFLVLCGESGSGKSTLLRLLKRELTPHGEKSGSIEFCNTEINDMTDYDSASKIGFVMQSPDNQIVTDKVWSELAFGLENLSVPPQMIRSRVGEMANYFGIHSWFKKSTSELSGGQKQLLNLASIIVMQPDVLILDEPTAQLDPIAASDFIDTVYRLNQELGITVIMVEHRLEEVFSLASKVVVLEEGKVAFKGSPRDIAEDDEIFENNPSLLLAFPTSLRLFQELGGVGKAPLNNKEGIKFIENYIQQEDIEVTVDNELRAKPKEPEKIASMKNVWFRYTKQSEDVLAGVDLTVFKEDIFCLLGGNGSGKSTLLKVLSGLENAYEGSIKLFGKKSKSFKNKELIDKRIAVLPQNPLTIFTETTIREDYELLCDKVGYSKEEAKDYILKYSKLLNITNFLDFSPYDVSGGEQQLVALGKLLLLDPDFLLLDEPTKGLDASAKKNLGDIMSRLRDEGKTIFIVTHDMSFAASYATKCALYFDHQIVSMNDPINFFSTNYFYTTPTNKMVRNFLPNAIKPEDVIASIRKRGETR</sequence>
<dbReference type="NCBIfam" id="NF010167">
    <property type="entry name" value="PRK13648.1"/>
    <property type="match status" value="2"/>
</dbReference>
<evidence type="ECO:0000256" key="1">
    <source>
        <dbReference type="ARBA" id="ARBA00004202"/>
    </source>
</evidence>
<keyword evidence="8" id="KW-0472">Membrane</keyword>
<proteinExistence type="inferred from homology"/>
<dbReference type="RefSeq" id="WP_126830451.1">
    <property type="nucleotide sequence ID" value="NZ_CBCRYB010000002.1"/>
</dbReference>
<dbReference type="GO" id="GO:0043190">
    <property type="term" value="C:ATP-binding cassette (ABC) transporter complex"/>
    <property type="evidence" value="ECO:0007669"/>
    <property type="project" value="TreeGrafter"/>
</dbReference>
<name>A0A430AC74_9ENTE</name>
<evidence type="ECO:0000256" key="6">
    <source>
        <dbReference type="ARBA" id="ARBA00022840"/>
    </source>
</evidence>
<dbReference type="InterPro" id="IPR025662">
    <property type="entry name" value="Sigma_54_int_dom_ATP-bd_1"/>
</dbReference>
<evidence type="ECO:0000259" key="9">
    <source>
        <dbReference type="PROSITE" id="PS50893"/>
    </source>
</evidence>
<feature type="domain" description="ABC transporter" evidence="9">
    <location>
        <begin position="4"/>
        <end position="242"/>
    </location>
</feature>
<dbReference type="PROSITE" id="PS00675">
    <property type="entry name" value="SIGMA54_INTERACT_1"/>
    <property type="match status" value="1"/>
</dbReference>
<evidence type="ECO:0000256" key="2">
    <source>
        <dbReference type="ARBA" id="ARBA00005417"/>
    </source>
</evidence>
<evidence type="ECO:0000256" key="4">
    <source>
        <dbReference type="ARBA" id="ARBA00022475"/>
    </source>
</evidence>
<dbReference type="GO" id="GO:0005524">
    <property type="term" value="F:ATP binding"/>
    <property type="evidence" value="ECO:0007669"/>
    <property type="project" value="UniProtKB-KW"/>
</dbReference>
<dbReference type="InterPro" id="IPR027417">
    <property type="entry name" value="P-loop_NTPase"/>
</dbReference>
<feature type="domain" description="ABC transporter" evidence="9">
    <location>
        <begin position="301"/>
        <end position="536"/>
    </location>
</feature>
<dbReference type="InterPro" id="IPR003593">
    <property type="entry name" value="AAA+_ATPase"/>
</dbReference>
<dbReference type="Pfam" id="PF00005">
    <property type="entry name" value="ABC_tran"/>
    <property type="match status" value="2"/>
</dbReference>
<keyword evidence="4" id="KW-1003">Cell membrane</keyword>
<evidence type="ECO:0000256" key="5">
    <source>
        <dbReference type="ARBA" id="ARBA00022741"/>
    </source>
</evidence>
<dbReference type="GO" id="GO:0042626">
    <property type="term" value="F:ATPase-coupled transmembrane transporter activity"/>
    <property type="evidence" value="ECO:0007669"/>
    <property type="project" value="TreeGrafter"/>
</dbReference>
<evidence type="ECO:0000313" key="10">
    <source>
        <dbReference type="EMBL" id="RSU04814.1"/>
    </source>
</evidence>
<dbReference type="SMART" id="SM00382">
    <property type="entry name" value="AAA"/>
    <property type="match status" value="2"/>
</dbReference>
<dbReference type="InterPro" id="IPR050095">
    <property type="entry name" value="ECF_ABC_transporter_ATP-bd"/>
</dbReference>
<evidence type="ECO:0000256" key="8">
    <source>
        <dbReference type="ARBA" id="ARBA00023136"/>
    </source>
</evidence>
<dbReference type="OrthoDB" id="501320at2"/>
<evidence type="ECO:0000313" key="11">
    <source>
        <dbReference type="Proteomes" id="UP000287101"/>
    </source>
</evidence>
<evidence type="ECO:0000256" key="3">
    <source>
        <dbReference type="ARBA" id="ARBA00022448"/>
    </source>
</evidence>
<dbReference type="EMBL" id="NGJY01000001">
    <property type="protein sequence ID" value="RSU04814.1"/>
    <property type="molecule type" value="Genomic_DNA"/>
</dbReference>
<comment type="subcellular location">
    <subcellularLocation>
        <location evidence="1">Cell membrane</location>
        <topology evidence="1">Peripheral membrane protein</topology>
    </subcellularLocation>
</comment>
<protein>
    <recommendedName>
        <fullName evidence="9">ABC transporter domain-containing protein</fullName>
    </recommendedName>
</protein>
<keyword evidence="5" id="KW-0547">Nucleotide-binding</keyword>
<dbReference type="AlphaFoldDB" id="A0A430AC74"/>
<gene>
    <name evidence="10" type="ORF">CBF31_02000</name>
</gene>
<comment type="caution">
    <text evidence="10">The sequence shown here is derived from an EMBL/GenBank/DDBJ whole genome shotgun (WGS) entry which is preliminary data.</text>
</comment>
<dbReference type="Proteomes" id="UP000287101">
    <property type="component" value="Unassembled WGS sequence"/>
</dbReference>
<dbReference type="CDD" id="cd03225">
    <property type="entry name" value="ABC_cobalt_CbiO_domain1"/>
    <property type="match status" value="2"/>
</dbReference>
<dbReference type="PROSITE" id="PS00211">
    <property type="entry name" value="ABC_TRANSPORTER_1"/>
    <property type="match status" value="2"/>
</dbReference>
<keyword evidence="7" id="KW-1278">Translocase</keyword>
<accession>A0A430AC74</accession>
<keyword evidence="6" id="KW-0067">ATP-binding</keyword>
<dbReference type="InterPro" id="IPR015856">
    <property type="entry name" value="ABC_transpr_CbiO/EcfA_su"/>
</dbReference>
<comment type="similarity">
    <text evidence="2">Belongs to the ABC transporter superfamily.</text>
</comment>
<dbReference type="GO" id="GO:0016887">
    <property type="term" value="F:ATP hydrolysis activity"/>
    <property type="evidence" value="ECO:0007669"/>
    <property type="project" value="InterPro"/>
</dbReference>
<reference evidence="10 11" key="1">
    <citation type="submission" date="2017-05" db="EMBL/GenBank/DDBJ databases">
        <title>Vagococcus spp. assemblies.</title>
        <authorList>
            <person name="Gulvik C.A."/>
        </authorList>
    </citation>
    <scope>NUCLEOTIDE SEQUENCE [LARGE SCALE GENOMIC DNA]</scope>
    <source>
        <strain evidence="10 11">CCUG 41755</strain>
    </source>
</reference>
<dbReference type="PROSITE" id="PS50893">
    <property type="entry name" value="ABC_TRANSPORTER_2"/>
    <property type="match status" value="2"/>
</dbReference>
<evidence type="ECO:0000256" key="7">
    <source>
        <dbReference type="ARBA" id="ARBA00022967"/>
    </source>
</evidence>
<dbReference type="InterPro" id="IPR003439">
    <property type="entry name" value="ABC_transporter-like_ATP-bd"/>
</dbReference>
<keyword evidence="11" id="KW-1185">Reference proteome</keyword>
<keyword evidence="3" id="KW-0813">Transport</keyword>
<organism evidence="10 11">
    <name type="scientific">Vagococcus fessus</name>
    <dbReference type="NCBI Taxonomy" id="120370"/>
    <lineage>
        <taxon>Bacteria</taxon>
        <taxon>Bacillati</taxon>
        <taxon>Bacillota</taxon>
        <taxon>Bacilli</taxon>
        <taxon>Lactobacillales</taxon>
        <taxon>Enterococcaceae</taxon>
        <taxon>Vagococcus</taxon>
    </lineage>
</organism>
<dbReference type="Gene3D" id="3.40.50.300">
    <property type="entry name" value="P-loop containing nucleotide triphosphate hydrolases"/>
    <property type="match status" value="2"/>
</dbReference>
<dbReference type="PANTHER" id="PTHR43553">
    <property type="entry name" value="HEAVY METAL TRANSPORTER"/>
    <property type="match status" value="1"/>
</dbReference>
<dbReference type="InterPro" id="IPR017871">
    <property type="entry name" value="ABC_transporter-like_CS"/>
</dbReference>